<evidence type="ECO:0000256" key="11">
    <source>
        <dbReference type="ARBA" id="ARBA00023136"/>
    </source>
</evidence>
<evidence type="ECO:0000256" key="7">
    <source>
        <dbReference type="ARBA" id="ARBA00022723"/>
    </source>
</evidence>
<evidence type="ECO:0000256" key="9">
    <source>
        <dbReference type="ARBA" id="ARBA00022989"/>
    </source>
</evidence>
<organism evidence="15 16">
    <name type="scientific">Ramlibacter henchirensis</name>
    <dbReference type="NCBI Taxonomy" id="204072"/>
    <lineage>
        <taxon>Bacteria</taxon>
        <taxon>Pseudomonadati</taxon>
        <taxon>Pseudomonadota</taxon>
        <taxon>Betaproteobacteria</taxon>
        <taxon>Burkholderiales</taxon>
        <taxon>Comamonadaceae</taxon>
        <taxon>Ramlibacter</taxon>
    </lineage>
</organism>
<evidence type="ECO:0000256" key="4">
    <source>
        <dbReference type="ARBA" id="ARBA00022475"/>
    </source>
</evidence>
<keyword evidence="10" id="KW-0408">Iron</keyword>
<dbReference type="GO" id="GO:0005886">
    <property type="term" value="C:plasma membrane"/>
    <property type="evidence" value="ECO:0007669"/>
    <property type="project" value="UniProtKB-SubCell"/>
</dbReference>
<keyword evidence="5" id="KW-0349">Heme</keyword>
<keyword evidence="3" id="KW-0813">Transport</keyword>
<evidence type="ECO:0000256" key="10">
    <source>
        <dbReference type="ARBA" id="ARBA00023004"/>
    </source>
</evidence>
<evidence type="ECO:0000313" key="16">
    <source>
        <dbReference type="Proteomes" id="UP000298180"/>
    </source>
</evidence>
<evidence type="ECO:0000259" key="14">
    <source>
        <dbReference type="Pfam" id="PF01292"/>
    </source>
</evidence>
<sequence length="210" mass="22644">MKSVRSSALLNTGDRYGSVAIVLHWAMAVVLVLLLVMGTLMVGMPDVGYDRAKITWILVHKAVGVAALLAVALRLAWRAANPLPQLAGGLPEWQRFLARFVHLCFYGLMVAIPVSGWLMSSAGGYPVTFLGLFDLPDLVPVNPKHFRTWIDVHRWLAYALALLALVHAAAALRHHLLLRDDSLRRMLPGYGAAAASSTSPATSASAAETA</sequence>
<protein>
    <submittedName>
        <fullName evidence="15">Cytochrome b</fullName>
    </submittedName>
</protein>
<feature type="transmembrane region" description="Helical" evidence="13">
    <location>
        <begin position="21"/>
        <end position="42"/>
    </location>
</feature>
<comment type="similarity">
    <text evidence="12">Belongs to the cytochrome b561 family.</text>
</comment>
<dbReference type="AlphaFoldDB" id="A0A4Z0C3I3"/>
<comment type="subcellular location">
    <subcellularLocation>
        <location evidence="2">Cell membrane</location>
        <topology evidence="2">Multi-pass membrane protein</topology>
    </subcellularLocation>
</comment>
<gene>
    <name evidence="15" type="ORF">EZ313_02130</name>
</gene>
<dbReference type="EMBL" id="SMLM01000001">
    <property type="protein sequence ID" value="TFZ05492.1"/>
    <property type="molecule type" value="Genomic_DNA"/>
</dbReference>
<evidence type="ECO:0000256" key="3">
    <source>
        <dbReference type="ARBA" id="ARBA00022448"/>
    </source>
</evidence>
<dbReference type="Proteomes" id="UP000298180">
    <property type="component" value="Unassembled WGS sequence"/>
</dbReference>
<dbReference type="InterPro" id="IPR052168">
    <property type="entry name" value="Cytochrome_b561_oxidase"/>
</dbReference>
<comment type="caution">
    <text evidence="15">The sequence shown here is derived from an EMBL/GenBank/DDBJ whole genome shotgun (WGS) entry which is preliminary data.</text>
</comment>
<dbReference type="PANTHER" id="PTHR30529">
    <property type="entry name" value="CYTOCHROME B561"/>
    <property type="match status" value="1"/>
</dbReference>
<feature type="transmembrane region" description="Helical" evidence="13">
    <location>
        <begin position="96"/>
        <end position="119"/>
    </location>
</feature>
<feature type="domain" description="Cytochrome b561 bacterial/Ni-hydrogenase" evidence="14">
    <location>
        <begin position="15"/>
        <end position="189"/>
    </location>
</feature>
<dbReference type="OrthoDB" id="8536275at2"/>
<dbReference type="InterPro" id="IPR011577">
    <property type="entry name" value="Cyt_b561_bac/Ni-Hgenase"/>
</dbReference>
<dbReference type="Pfam" id="PF01292">
    <property type="entry name" value="Ni_hydr_CYTB"/>
    <property type="match status" value="1"/>
</dbReference>
<name>A0A4Z0C3I3_9BURK</name>
<keyword evidence="11 13" id="KW-0472">Membrane</keyword>
<dbReference type="GO" id="GO:0020037">
    <property type="term" value="F:heme binding"/>
    <property type="evidence" value="ECO:0007669"/>
    <property type="project" value="TreeGrafter"/>
</dbReference>
<dbReference type="GO" id="GO:0046872">
    <property type="term" value="F:metal ion binding"/>
    <property type="evidence" value="ECO:0007669"/>
    <property type="project" value="UniProtKB-KW"/>
</dbReference>
<evidence type="ECO:0000256" key="8">
    <source>
        <dbReference type="ARBA" id="ARBA00022982"/>
    </source>
</evidence>
<dbReference type="InterPro" id="IPR016174">
    <property type="entry name" value="Di-haem_cyt_TM"/>
</dbReference>
<comment type="cofactor">
    <cofactor evidence="1">
        <name>heme b</name>
        <dbReference type="ChEBI" id="CHEBI:60344"/>
    </cofactor>
</comment>
<reference evidence="15 16" key="1">
    <citation type="submission" date="2019-03" db="EMBL/GenBank/DDBJ databases">
        <title>Ramlibacter henchirensis DSM 14656, whole genome shotgun sequence.</title>
        <authorList>
            <person name="Zhang X."/>
            <person name="Feng G."/>
            <person name="Zhu H."/>
        </authorList>
    </citation>
    <scope>NUCLEOTIDE SEQUENCE [LARGE SCALE GENOMIC DNA]</scope>
    <source>
        <strain evidence="15 16">DSM 14656</strain>
    </source>
</reference>
<dbReference type="SUPFAM" id="SSF81342">
    <property type="entry name" value="Transmembrane di-heme cytochromes"/>
    <property type="match status" value="1"/>
</dbReference>
<accession>A0A4Z0C3I3</accession>
<evidence type="ECO:0000256" key="13">
    <source>
        <dbReference type="SAM" id="Phobius"/>
    </source>
</evidence>
<evidence type="ECO:0000256" key="12">
    <source>
        <dbReference type="ARBA" id="ARBA00037975"/>
    </source>
</evidence>
<evidence type="ECO:0000313" key="15">
    <source>
        <dbReference type="EMBL" id="TFZ05492.1"/>
    </source>
</evidence>
<proteinExistence type="inferred from homology"/>
<keyword evidence="16" id="KW-1185">Reference proteome</keyword>
<keyword evidence="7" id="KW-0479">Metal-binding</keyword>
<evidence type="ECO:0000256" key="2">
    <source>
        <dbReference type="ARBA" id="ARBA00004651"/>
    </source>
</evidence>
<feature type="transmembrane region" description="Helical" evidence="13">
    <location>
        <begin position="54"/>
        <end position="75"/>
    </location>
</feature>
<dbReference type="RefSeq" id="WP_135261574.1">
    <property type="nucleotide sequence ID" value="NZ_SMLM01000001.1"/>
</dbReference>
<evidence type="ECO:0000256" key="1">
    <source>
        <dbReference type="ARBA" id="ARBA00001970"/>
    </source>
</evidence>
<evidence type="ECO:0000256" key="5">
    <source>
        <dbReference type="ARBA" id="ARBA00022617"/>
    </source>
</evidence>
<keyword evidence="4" id="KW-1003">Cell membrane</keyword>
<feature type="transmembrane region" description="Helical" evidence="13">
    <location>
        <begin position="155"/>
        <end position="176"/>
    </location>
</feature>
<keyword evidence="6 13" id="KW-0812">Transmembrane</keyword>
<dbReference type="GO" id="GO:0009055">
    <property type="term" value="F:electron transfer activity"/>
    <property type="evidence" value="ECO:0007669"/>
    <property type="project" value="InterPro"/>
</dbReference>
<keyword evidence="8" id="KW-0249">Electron transport</keyword>
<dbReference type="PANTHER" id="PTHR30529:SF1">
    <property type="entry name" value="CYTOCHROME B561 HOMOLOG 2"/>
    <property type="match status" value="1"/>
</dbReference>
<dbReference type="GO" id="GO:0022904">
    <property type="term" value="P:respiratory electron transport chain"/>
    <property type="evidence" value="ECO:0007669"/>
    <property type="project" value="InterPro"/>
</dbReference>
<keyword evidence="9 13" id="KW-1133">Transmembrane helix</keyword>
<evidence type="ECO:0000256" key="6">
    <source>
        <dbReference type="ARBA" id="ARBA00022692"/>
    </source>
</evidence>